<protein>
    <recommendedName>
        <fullName evidence="5">DUF4352 domain-containing protein</fullName>
    </recommendedName>
</protein>
<name>A0A3P1VD44_9STRE</name>
<reference evidence="3 4" key="1">
    <citation type="submission" date="2018-11" db="EMBL/GenBank/DDBJ databases">
        <title>Genomes From Bacteria Associated with the Canine Oral Cavity: a Test Case for Automated Genome-Based Taxonomic Assignment.</title>
        <authorList>
            <person name="Coil D.A."/>
            <person name="Jospin G."/>
            <person name="Darling A.E."/>
            <person name="Wallis C."/>
            <person name="Davis I.J."/>
            <person name="Harris S."/>
            <person name="Eisen J.A."/>
            <person name="Holcombe L.J."/>
            <person name="O'Flynn C."/>
        </authorList>
    </citation>
    <scope>NUCLEOTIDE SEQUENCE [LARGE SCALE GENOMIC DNA]</scope>
    <source>
        <strain evidence="3 4">OH4621_COT-116</strain>
    </source>
</reference>
<feature type="region of interest" description="Disordered" evidence="1">
    <location>
        <begin position="27"/>
        <end position="47"/>
    </location>
</feature>
<evidence type="ECO:0000256" key="2">
    <source>
        <dbReference type="SAM" id="SignalP"/>
    </source>
</evidence>
<comment type="caution">
    <text evidence="3">The sequence shown here is derived from an EMBL/GenBank/DDBJ whole genome shotgun (WGS) entry which is preliminary data.</text>
</comment>
<dbReference type="PROSITE" id="PS51257">
    <property type="entry name" value="PROKAR_LIPOPROTEIN"/>
    <property type="match status" value="1"/>
</dbReference>
<keyword evidence="4" id="KW-1185">Reference proteome</keyword>
<evidence type="ECO:0000313" key="3">
    <source>
        <dbReference type="EMBL" id="RRD31546.1"/>
    </source>
</evidence>
<evidence type="ECO:0000313" key="4">
    <source>
        <dbReference type="Proteomes" id="UP000281771"/>
    </source>
</evidence>
<feature type="compositionally biased region" description="Low complexity" evidence="1">
    <location>
        <begin position="32"/>
        <end position="47"/>
    </location>
</feature>
<dbReference type="RefSeq" id="WP_124776497.1">
    <property type="nucleotide sequence ID" value="NZ_RQZA01000003.1"/>
</dbReference>
<accession>A0A3P1VD44</accession>
<gene>
    <name evidence="3" type="ORF">EII38_04815</name>
</gene>
<dbReference type="Proteomes" id="UP000281771">
    <property type="component" value="Unassembled WGS sequence"/>
</dbReference>
<dbReference type="AlphaFoldDB" id="A0A3P1VD44"/>
<evidence type="ECO:0008006" key="5">
    <source>
        <dbReference type="Google" id="ProtNLM"/>
    </source>
</evidence>
<keyword evidence="2" id="KW-0732">Signal</keyword>
<organism evidence="3 4">
    <name type="scientific">Streptococcus minor</name>
    <dbReference type="NCBI Taxonomy" id="229549"/>
    <lineage>
        <taxon>Bacteria</taxon>
        <taxon>Bacillati</taxon>
        <taxon>Bacillota</taxon>
        <taxon>Bacilli</taxon>
        <taxon>Lactobacillales</taxon>
        <taxon>Streptococcaceae</taxon>
        <taxon>Streptococcus</taxon>
    </lineage>
</organism>
<dbReference type="EMBL" id="RQZA01000003">
    <property type="protein sequence ID" value="RRD31546.1"/>
    <property type="molecule type" value="Genomic_DNA"/>
</dbReference>
<proteinExistence type="predicted"/>
<feature type="chain" id="PRO_5039170173" description="DUF4352 domain-containing protein" evidence="2">
    <location>
        <begin position="20"/>
        <end position="174"/>
    </location>
</feature>
<sequence length="174" mass="19033">MKKKFTLFTVAALSLFALGACSTTTPTKKEASQVSSSAAEANASTDAAKSTDYKVGDTIVFDGHMEITITGVEWTEERNQFADTQPERVLKVTYNIKNLSDEDYVVGNDMELYVAGNKMETYPNSSTFETISKGRNFEGAVQHFGVNGSGDMELEVEPSFAFDTEPAIIKLDIQ</sequence>
<feature type="signal peptide" evidence="2">
    <location>
        <begin position="1"/>
        <end position="19"/>
    </location>
</feature>
<evidence type="ECO:0000256" key="1">
    <source>
        <dbReference type="SAM" id="MobiDB-lite"/>
    </source>
</evidence>